<feature type="compositionally biased region" description="Basic and acidic residues" evidence="13">
    <location>
        <begin position="1"/>
        <end position="11"/>
    </location>
</feature>
<feature type="compositionally biased region" description="Basic residues" evidence="13">
    <location>
        <begin position="12"/>
        <end position="29"/>
    </location>
</feature>
<dbReference type="InterPro" id="IPR031157">
    <property type="entry name" value="G_TR_CS"/>
</dbReference>
<dbReference type="UniPathway" id="UPA00140">
    <property type="reaction ID" value="UER00205"/>
</dbReference>
<evidence type="ECO:0000256" key="9">
    <source>
        <dbReference type="ARBA" id="ARBA00023134"/>
    </source>
</evidence>
<keyword evidence="5 12" id="KW-0808">Transferase</keyword>
<dbReference type="PROSITE" id="PS00301">
    <property type="entry name" value="G_TR_1"/>
    <property type="match status" value="1"/>
</dbReference>
<evidence type="ECO:0000256" key="11">
    <source>
        <dbReference type="ARBA" id="ARBA00049370"/>
    </source>
</evidence>
<dbReference type="InterPro" id="IPR027417">
    <property type="entry name" value="P-loop_NTPase"/>
</dbReference>
<evidence type="ECO:0000259" key="14">
    <source>
        <dbReference type="PROSITE" id="PS51722"/>
    </source>
</evidence>
<dbReference type="AlphaFoldDB" id="A0A7K3MD39"/>
<dbReference type="InterPro" id="IPR011779">
    <property type="entry name" value="SO4_adenylTrfase_lsu"/>
</dbReference>
<dbReference type="Pfam" id="PF00009">
    <property type="entry name" value="GTP_EFTU"/>
    <property type="match status" value="1"/>
</dbReference>
<comment type="similarity">
    <text evidence="4">In the N-terminal section; belongs to the TRAFAC class translation factor GTPase superfamily. Classic translation factor GTPase family. CysN/NodQ subfamily.</text>
</comment>
<dbReference type="PANTHER" id="PTHR23115">
    <property type="entry name" value="TRANSLATION FACTOR"/>
    <property type="match status" value="1"/>
</dbReference>
<dbReference type="CDD" id="cd03695">
    <property type="entry name" value="CysN_NodQ_II"/>
    <property type="match status" value="1"/>
</dbReference>
<dbReference type="NCBIfam" id="TIGR00455">
    <property type="entry name" value="apsK"/>
    <property type="match status" value="1"/>
</dbReference>
<feature type="domain" description="Tr-type G" evidence="14">
    <location>
        <begin position="50"/>
        <end position="263"/>
    </location>
</feature>
<dbReference type="InterPro" id="IPR044138">
    <property type="entry name" value="CysN_II"/>
</dbReference>
<evidence type="ECO:0000256" key="4">
    <source>
        <dbReference type="ARBA" id="ARBA00007237"/>
    </source>
</evidence>
<dbReference type="InterPro" id="IPR000795">
    <property type="entry name" value="T_Tr_GTP-bd_dom"/>
</dbReference>
<dbReference type="GO" id="GO:0000103">
    <property type="term" value="P:sulfate assimilation"/>
    <property type="evidence" value="ECO:0007669"/>
    <property type="project" value="UniProtKB-UniRule"/>
</dbReference>
<gene>
    <name evidence="12 15" type="primary">cysC</name>
    <name evidence="15" type="ORF">F7O44_28985</name>
</gene>
<dbReference type="EMBL" id="WLZY01000019">
    <property type="protein sequence ID" value="NDL61110.1"/>
    <property type="molecule type" value="Genomic_DNA"/>
</dbReference>
<dbReference type="InterPro" id="IPR044139">
    <property type="entry name" value="CysN_NoDQ_III"/>
</dbReference>
<feature type="active site" description="Phosphoserine intermediate" evidence="12">
    <location>
        <position position="565"/>
    </location>
</feature>
<dbReference type="HAMAP" id="MF_00065">
    <property type="entry name" value="Adenylyl_sulf_kinase"/>
    <property type="match status" value="1"/>
</dbReference>
<evidence type="ECO:0000256" key="5">
    <source>
        <dbReference type="ARBA" id="ARBA00022679"/>
    </source>
</evidence>
<organism evidence="15 16">
    <name type="scientific">Phytoactinopolyspora mesophila</name>
    <dbReference type="NCBI Taxonomy" id="2650750"/>
    <lineage>
        <taxon>Bacteria</taxon>
        <taxon>Bacillati</taxon>
        <taxon>Actinomycetota</taxon>
        <taxon>Actinomycetes</taxon>
        <taxon>Jiangellales</taxon>
        <taxon>Jiangellaceae</taxon>
        <taxon>Phytoactinopolyspora</taxon>
    </lineage>
</organism>
<comment type="function">
    <text evidence="12">Catalyzes the synthesis of activated sulfate.</text>
</comment>
<comment type="pathway">
    <text evidence="12">Sulfur metabolism; hydrogen sulfide biosynthesis; sulfite from sulfate: step 2/3.</text>
</comment>
<keyword evidence="12" id="KW-0597">Phosphoprotein</keyword>
<comment type="function">
    <text evidence="2">APS kinase catalyzes the synthesis of activated sulfate.</text>
</comment>
<dbReference type="Gene3D" id="3.40.50.300">
    <property type="entry name" value="P-loop containing nucleotide triphosphate hydrolases"/>
    <property type="match status" value="2"/>
</dbReference>
<dbReference type="GO" id="GO:0003924">
    <property type="term" value="F:GTPase activity"/>
    <property type="evidence" value="ECO:0007669"/>
    <property type="project" value="InterPro"/>
</dbReference>
<dbReference type="Gene3D" id="2.40.30.10">
    <property type="entry name" value="Translation factors"/>
    <property type="match status" value="2"/>
</dbReference>
<dbReference type="Proteomes" id="UP000460435">
    <property type="component" value="Unassembled WGS sequence"/>
</dbReference>
<proteinExistence type="inferred from homology"/>
<evidence type="ECO:0000256" key="12">
    <source>
        <dbReference type="HAMAP-Rule" id="MF_00065"/>
    </source>
</evidence>
<evidence type="ECO:0000256" key="6">
    <source>
        <dbReference type="ARBA" id="ARBA00022695"/>
    </source>
</evidence>
<evidence type="ECO:0000313" key="16">
    <source>
        <dbReference type="Proteomes" id="UP000460435"/>
    </source>
</evidence>
<protein>
    <recommendedName>
        <fullName evidence="12">Adenylyl-sulfate kinase</fullName>
        <ecNumber evidence="12">2.7.1.25</ecNumber>
    </recommendedName>
    <alternativeName>
        <fullName evidence="12">APS kinase</fullName>
    </alternativeName>
    <alternativeName>
        <fullName evidence="12">ATP adenosine-5'-phosphosulfate 3'-phosphotransferase</fullName>
    </alternativeName>
    <alternativeName>
        <fullName evidence="12">Adenosine-5'-phosphosulfate kinase</fullName>
    </alternativeName>
</protein>
<dbReference type="GO" id="GO:0004020">
    <property type="term" value="F:adenylylsulfate kinase activity"/>
    <property type="evidence" value="ECO:0007669"/>
    <property type="project" value="UniProtKB-UniRule"/>
</dbReference>
<evidence type="ECO:0000256" key="2">
    <source>
        <dbReference type="ARBA" id="ARBA00002357"/>
    </source>
</evidence>
<dbReference type="SUPFAM" id="SSF50447">
    <property type="entry name" value="Translation proteins"/>
    <property type="match status" value="1"/>
</dbReference>
<feature type="region of interest" description="Disordered" evidence="13">
    <location>
        <begin position="1"/>
        <end position="41"/>
    </location>
</feature>
<keyword evidence="16" id="KW-1185">Reference proteome</keyword>
<dbReference type="CDD" id="cd04166">
    <property type="entry name" value="CysN_ATPS"/>
    <property type="match status" value="1"/>
</dbReference>
<dbReference type="NCBIfam" id="NF004035">
    <property type="entry name" value="PRK05506.1"/>
    <property type="match status" value="1"/>
</dbReference>
<dbReference type="GO" id="GO:0004781">
    <property type="term" value="F:sulfate adenylyltransferase (ATP) activity"/>
    <property type="evidence" value="ECO:0007669"/>
    <property type="project" value="UniProtKB-EC"/>
</dbReference>
<feature type="binding site" evidence="12">
    <location>
        <begin position="491"/>
        <end position="498"/>
    </location>
    <ligand>
        <name>ATP</name>
        <dbReference type="ChEBI" id="CHEBI:30616"/>
    </ligand>
</feature>
<dbReference type="SUPFAM" id="SSF52540">
    <property type="entry name" value="P-loop containing nucleoside triphosphate hydrolases"/>
    <property type="match status" value="2"/>
</dbReference>
<name>A0A7K3MD39_9ACTN</name>
<dbReference type="PROSITE" id="PS51722">
    <property type="entry name" value="G_TR_2"/>
    <property type="match status" value="1"/>
</dbReference>
<dbReference type="GO" id="GO:0005524">
    <property type="term" value="F:ATP binding"/>
    <property type="evidence" value="ECO:0007669"/>
    <property type="project" value="UniProtKB-UniRule"/>
</dbReference>
<comment type="catalytic activity">
    <reaction evidence="11">
        <text>sulfate + ATP + H(+) = adenosine 5'-phosphosulfate + diphosphate</text>
        <dbReference type="Rhea" id="RHEA:18133"/>
        <dbReference type="ChEBI" id="CHEBI:15378"/>
        <dbReference type="ChEBI" id="CHEBI:16189"/>
        <dbReference type="ChEBI" id="CHEBI:30616"/>
        <dbReference type="ChEBI" id="CHEBI:33019"/>
        <dbReference type="ChEBI" id="CHEBI:58243"/>
        <dbReference type="EC" id="2.7.7.4"/>
    </reaction>
</comment>
<dbReference type="InterPro" id="IPR054696">
    <property type="entry name" value="GTP-eEF1A_C"/>
</dbReference>
<dbReference type="InterPro" id="IPR005225">
    <property type="entry name" value="Small_GTP-bd"/>
</dbReference>
<dbReference type="CDD" id="cd02027">
    <property type="entry name" value="APSK"/>
    <property type="match status" value="1"/>
</dbReference>
<comment type="similarity">
    <text evidence="12">Belongs to the APS kinase family.</text>
</comment>
<sequence length="658" mass="72903">MHRIIRRDAGSRHGRGRCHPRHRARRHSCRRPDLRSRHGGPQERGLLLVSQLLRLATAGSVDDGKSTLIGRLLYDSKTVFEDQLEAIERTSRERGEAHTNLALLTDGLRAEREQGITIDVAYRYFATPRRTFIIADTPGHIQYTRNMVTGASTADLAMILIDARAGALEQTRRHAFLASLLGVPHLILCVNKMDLVDWSRERFDEICQEFRQFATKLDVHDLTFVPISALHGDNVVHGSASMPWYDGPSLLHHLDDVHVASDRNLIDARFPVQYVIRSHEFRGYAGTVAGGVFRPGDQVMVLPSGFTSTVEEIWGPGGAPADHAFPPESVVMRLSSELDVGRGDVICRPGNRPHATRHIDAMVCWLTEQSALSPGARYVIQHTTRTMRTSVRQLDYRLDVNTLHRDEHAERLQLNEIGRVQLHTQQPLLFDPYRRNRNTGSFILVDETTNNTVAAGMIIQPHQPNPDVVAHPETIGRADRASHGLTVWLTGLSGAGKSTVAAELQRMFVAAGRPAYLLDGDNLRKGLNADLGFGPGDRAENVRRVAEVARLFADAGLVAVVSLMSPSRTARNAARETHEDAGLPFVEVFVDTPLEVCEARDPKGLYSRARAGDVVALTGIDDPYEPPESPNLVLRPDDGTPEAMAIKVLTYLTSRLRS</sequence>
<evidence type="ECO:0000256" key="3">
    <source>
        <dbReference type="ARBA" id="ARBA00005438"/>
    </source>
</evidence>
<dbReference type="SUPFAM" id="SSF50465">
    <property type="entry name" value="EF-Tu/eEF-1alpha/eIF2-gamma C-terminal domain"/>
    <property type="match status" value="1"/>
</dbReference>
<keyword evidence="9" id="KW-0342">GTP-binding</keyword>
<dbReference type="InterPro" id="IPR009001">
    <property type="entry name" value="Transl_elong_EF1A/Init_IF2_C"/>
</dbReference>
<keyword evidence="6" id="KW-0548">Nucleotidyltransferase</keyword>
<dbReference type="InterPro" id="IPR059117">
    <property type="entry name" value="APS_kinase_dom"/>
</dbReference>
<dbReference type="GO" id="GO:0005525">
    <property type="term" value="F:GTP binding"/>
    <property type="evidence" value="ECO:0007669"/>
    <property type="project" value="UniProtKB-KW"/>
</dbReference>
<dbReference type="Pfam" id="PF22594">
    <property type="entry name" value="GTP-eEF1A_C"/>
    <property type="match status" value="1"/>
</dbReference>
<accession>A0A7K3MD39</accession>
<dbReference type="InterPro" id="IPR050100">
    <property type="entry name" value="TRAFAC_GTPase_members"/>
</dbReference>
<dbReference type="NCBIfam" id="NF003013">
    <property type="entry name" value="PRK03846.1"/>
    <property type="match status" value="1"/>
</dbReference>
<dbReference type="EC" id="2.7.1.25" evidence="12"/>
<dbReference type="GO" id="GO:0070814">
    <property type="term" value="P:hydrogen sulfide biosynthetic process"/>
    <property type="evidence" value="ECO:0007669"/>
    <property type="project" value="UniProtKB-UniRule"/>
</dbReference>
<evidence type="ECO:0000313" key="15">
    <source>
        <dbReference type="EMBL" id="NDL61110.1"/>
    </source>
</evidence>
<keyword evidence="12 15" id="KW-0418">Kinase</keyword>
<evidence type="ECO:0000256" key="7">
    <source>
        <dbReference type="ARBA" id="ARBA00022741"/>
    </source>
</evidence>
<comment type="catalytic activity">
    <reaction evidence="1 12">
        <text>adenosine 5'-phosphosulfate + ATP = 3'-phosphoadenylyl sulfate + ADP + H(+)</text>
        <dbReference type="Rhea" id="RHEA:24152"/>
        <dbReference type="ChEBI" id="CHEBI:15378"/>
        <dbReference type="ChEBI" id="CHEBI:30616"/>
        <dbReference type="ChEBI" id="CHEBI:58243"/>
        <dbReference type="ChEBI" id="CHEBI:58339"/>
        <dbReference type="ChEBI" id="CHEBI:456216"/>
        <dbReference type="EC" id="2.7.1.25"/>
    </reaction>
</comment>
<reference evidence="15 16" key="1">
    <citation type="submission" date="2019-11" db="EMBL/GenBank/DDBJ databases">
        <authorList>
            <person name="Li X.-J."/>
            <person name="Feng X.-M."/>
        </authorList>
    </citation>
    <scope>NUCLEOTIDE SEQUENCE [LARGE SCALE GENOMIC DNA]</scope>
    <source>
        <strain evidence="15 16">XMNu-373</strain>
    </source>
</reference>
<comment type="similarity">
    <text evidence="3">In the C-terminal section; belongs to the APS kinase family.</text>
</comment>
<evidence type="ECO:0000256" key="1">
    <source>
        <dbReference type="ARBA" id="ARBA00001823"/>
    </source>
</evidence>
<keyword evidence="8 12" id="KW-0067">ATP-binding</keyword>
<dbReference type="CDD" id="cd04095">
    <property type="entry name" value="CysN_NoDQ_III"/>
    <property type="match status" value="1"/>
</dbReference>
<dbReference type="InterPro" id="IPR041757">
    <property type="entry name" value="CysN_GTP-bd"/>
</dbReference>
<evidence type="ECO:0000256" key="10">
    <source>
        <dbReference type="ARBA" id="ARBA00023268"/>
    </source>
</evidence>
<keyword evidence="7 12" id="KW-0547">Nucleotide-binding</keyword>
<dbReference type="PRINTS" id="PR00315">
    <property type="entry name" value="ELONGATNFCT"/>
</dbReference>
<dbReference type="Pfam" id="PF01583">
    <property type="entry name" value="APS_kinase"/>
    <property type="match status" value="1"/>
</dbReference>
<evidence type="ECO:0000256" key="8">
    <source>
        <dbReference type="ARBA" id="ARBA00022840"/>
    </source>
</evidence>
<dbReference type="NCBIfam" id="TIGR02034">
    <property type="entry name" value="CysN"/>
    <property type="match status" value="1"/>
</dbReference>
<dbReference type="FunFam" id="3.40.50.300:FF:000119">
    <property type="entry name" value="Sulfate adenylyltransferase subunit 1"/>
    <property type="match status" value="1"/>
</dbReference>
<dbReference type="InterPro" id="IPR002891">
    <property type="entry name" value="APS"/>
</dbReference>
<dbReference type="NCBIfam" id="TIGR00231">
    <property type="entry name" value="small_GTP"/>
    <property type="match status" value="1"/>
</dbReference>
<comment type="caution">
    <text evidence="15">The sequence shown here is derived from an EMBL/GenBank/DDBJ whole genome shotgun (WGS) entry which is preliminary data.</text>
</comment>
<keyword evidence="10" id="KW-0511">Multifunctional enzyme</keyword>
<dbReference type="InterPro" id="IPR009000">
    <property type="entry name" value="Transl_B-barrel_sf"/>
</dbReference>
<evidence type="ECO:0000256" key="13">
    <source>
        <dbReference type="SAM" id="MobiDB-lite"/>
    </source>
</evidence>